<sequence length="112" mass="13138">MTRLRSYLTDIYEQSENIMKATGRMSYEEFLEDALYNAGIIRFFEIIGEAAKHVPDDFRSEHPEIPWRKISGLRDRLIHDYPGVNLKYVWTLATVEIPVLHRQIGEILGDQE</sequence>
<name>A0A0X3BR42_9EURY</name>
<evidence type="ECO:0000256" key="1">
    <source>
        <dbReference type="ARBA" id="ARBA00022553"/>
    </source>
</evidence>
<evidence type="ECO:0000313" key="7">
    <source>
        <dbReference type="Proteomes" id="UP000069850"/>
    </source>
</evidence>
<evidence type="ECO:0000313" key="6">
    <source>
        <dbReference type="EMBL" id="CVK33994.1"/>
    </source>
</evidence>
<dbReference type="Proteomes" id="UP000069850">
    <property type="component" value="Chromosome 1"/>
</dbReference>
<organism evidence="6 7">
    <name type="scientific">Methanoculleus bourgensis</name>
    <dbReference type="NCBI Taxonomy" id="83986"/>
    <lineage>
        <taxon>Archaea</taxon>
        <taxon>Methanobacteriati</taxon>
        <taxon>Methanobacteriota</taxon>
        <taxon>Stenosarchaea group</taxon>
        <taxon>Methanomicrobia</taxon>
        <taxon>Methanomicrobiales</taxon>
        <taxon>Methanomicrobiaceae</taxon>
        <taxon>Methanoculleus</taxon>
    </lineage>
</organism>
<dbReference type="GO" id="GO:0000166">
    <property type="term" value="F:nucleotide binding"/>
    <property type="evidence" value="ECO:0007669"/>
    <property type="project" value="UniProtKB-KW"/>
</dbReference>
<dbReference type="RefSeq" id="WP_062265177.1">
    <property type="nucleotide sequence ID" value="NZ_LT158599.1"/>
</dbReference>
<dbReference type="PANTHER" id="PTHR34139:SF1">
    <property type="entry name" value="RNASE MJ1380-RELATED"/>
    <property type="match status" value="1"/>
</dbReference>
<evidence type="ECO:0008006" key="8">
    <source>
        <dbReference type="Google" id="ProtNLM"/>
    </source>
</evidence>
<dbReference type="InterPro" id="IPR051813">
    <property type="entry name" value="HepT_RNase_toxin"/>
</dbReference>
<dbReference type="GO" id="GO:0016787">
    <property type="term" value="F:hydrolase activity"/>
    <property type="evidence" value="ECO:0007669"/>
    <property type="project" value="UniProtKB-KW"/>
</dbReference>
<proteinExistence type="predicted"/>
<dbReference type="KEGG" id="mema:MMAB1_2781"/>
<accession>A0A0X3BR42</accession>
<dbReference type="Pfam" id="PF01934">
    <property type="entry name" value="HepT-like"/>
    <property type="match status" value="1"/>
</dbReference>
<keyword evidence="2" id="KW-1277">Toxin-antitoxin system</keyword>
<dbReference type="EMBL" id="LT158599">
    <property type="protein sequence ID" value="CVK33994.1"/>
    <property type="molecule type" value="Genomic_DNA"/>
</dbReference>
<keyword evidence="4" id="KW-0547">Nucleotide-binding</keyword>
<evidence type="ECO:0000256" key="5">
    <source>
        <dbReference type="ARBA" id="ARBA00022801"/>
    </source>
</evidence>
<dbReference type="GO" id="GO:0110001">
    <property type="term" value="C:toxin-antitoxin complex"/>
    <property type="evidence" value="ECO:0007669"/>
    <property type="project" value="InterPro"/>
</dbReference>
<keyword evidence="1" id="KW-0597">Phosphoprotein</keyword>
<protein>
    <recommendedName>
        <fullName evidence="8">DUF86 domain-containing protein</fullName>
    </recommendedName>
</protein>
<dbReference type="AlphaFoldDB" id="A0A0X3BR42"/>
<dbReference type="GeneID" id="27138338"/>
<reference evidence="6 7" key="1">
    <citation type="submission" date="2016-01" db="EMBL/GenBank/DDBJ databases">
        <authorList>
            <person name="Manzoor S."/>
        </authorList>
    </citation>
    <scope>NUCLEOTIDE SEQUENCE [LARGE SCALE GENOMIC DNA]</scope>
    <source>
        <strain evidence="6">Methanoculleus sp MAB1</strain>
    </source>
</reference>
<gene>
    <name evidence="6" type="ORF">MMAB1_2781</name>
</gene>
<evidence type="ECO:0000256" key="2">
    <source>
        <dbReference type="ARBA" id="ARBA00022649"/>
    </source>
</evidence>
<dbReference type="InterPro" id="IPR008201">
    <property type="entry name" value="HepT-like"/>
</dbReference>
<dbReference type="GO" id="GO:0004540">
    <property type="term" value="F:RNA nuclease activity"/>
    <property type="evidence" value="ECO:0007669"/>
    <property type="project" value="InterPro"/>
</dbReference>
<dbReference type="PANTHER" id="PTHR34139">
    <property type="entry name" value="UPF0331 PROTEIN MJ0127"/>
    <property type="match status" value="1"/>
</dbReference>
<evidence type="ECO:0000256" key="4">
    <source>
        <dbReference type="ARBA" id="ARBA00022741"/>
    </source>
</evidence>
<keyword evidence="5" id="KW-0378">Hydrolase</keyword>
<evidence type="ECO:0000256" key="3">
    <source>
        <dbReference type="ARBA" id="ARBA00022722"/>
    </source>
</evidence>
<keyword evidence="3" id="KW-0540">Nuclease</keyword>